<feature type="domain" description="XdhC- CoxI" evidence="1">
    <location>
        <begin position="18"/>
        <end position="74"/>
    </location>
</feature>
<feature type="domain" description="XdhC Rossmann" evidence="2">
    <location>
        <begin position="213"/>
        <end position="355"/>
    </location>
</feature>
<keyword evidence="4" id="KW-1185">Reference proteome</keyword>
<dbReference type="RefSeq" id="WP_014901409.1">
    <property type="nucleotide sequence ID" value="NC_018515.1"/>
</dbReference>
<sequence>MDKDVFLGLVRVFDQSLEAALITVTSALGSTPCKPGAKMLVYIDGTTTGTLGGGCGEDEARQEAFKVIATHTSKIYYLNMIADDIQEEGMVCGGIMGLFIDYLGFQNPLKQINLNKHYLSALMSDNPTLVTVIEALDEQLIGKKLFTRSTGDALGDLGSEKLNKAALEKAMAGGEKLHPQLISMDSEFEICEPSLSKACLRLFIEPPTTTLHLVIVGAGYIAQPLVAMAKVLGYQVTVLDDRPALANSARLCLADRIICDDLERGLDTLSINPQTFIVLVTRGTYSDKVCLRKVINQPTRYIGMTGSYRKVKALKAELEKEGIQSESLQKLYSPIGLKIRAETPAEIAVGILGQVIKVQKQLA</sequence>
<protein>
    <submittedName>
        <fullName evidence="3">Xanthine and CO dehydrogenases maturation factor, XdhC/CoxF family</fullName>
    </submittedName>
</protein>
<dbReference type="PANTHER" id="PTHR30388:SF6">
    <property type="entry name" value="XANTHINE DEHYDROGENASE SUBUNIT A-RELATED"/>
    <property type="match status" value="1"/>
</dbReference>
<reference evidence="4" key="2">
    <citation type="submission" date="2012-08" db="EMBL/GenBank/DDBJ databases">
        <title>Finished genome of Desulfosporosinus meridiei DSM 13257.</title>
        <authorList>
            <person name="Huntemann M."/>
            <person name="Wei C.-L."/>
            <person name="Han J."/>
            <person name="Detter J.C."/>
            <person name="Han C."/>
            <person name="Davenport K."/>
            <person name="Daligault H."/>
            <person name="Erkkila T."/>
            <person name="Gu W."/>
            <person name="Munk A.C.C."/>
            <person name="Teshima H."/>
            <person name="Xu Y."/>
            <person name="Chain P."/>
            <person name="Tapia R."/>
            <person name="Chen A."/>
            <person name="Krypides N."/>
            <person name="Mavromatis K."/>
            <person name="Markowitz V."/>
            <person name="Szeto E."/>
            <person name="Ivanova N."/>
            <person name="Mikhailova N."/>
            <person name="Ovchinnikova G."/>
            <person name="Pagani I."/>
            <person name="Pati A."/>
            <person name="Goodwin L."/>
            <person name="Peters L."/>
            <person name="Pitluck S."/>
            <person name="Woyke T."/>
            <person name="Pester M."/>
            <person name="Spring S."/>
            <person name="Ollivier B."/>
            <person name="Rattei T."/>
            <person name="Klenk H.-P."/>
            <person name="Wagner M."/>
            <person name="Loy A."/>
        </authorList>
    </citation>
    <scope>NUCLEOTIDE SEQUENCE [LARGE SCALE GENOMIC DNA]</scope>
    <source>
        <strain evidence="4">ATCC BAA-275 / DSM 13257 / NCIMB 13706 / S10</strain>
    </source>
</reference>
<dbReference type="EMBL" id="CP003629">
    <property type="protein sequence ID" value="AFQ42487.1"/>
    <property type="molecule type" value="Genomic_DNA"/>
</dbReference>
<evidence type="ECO:0000259" key="1">
    <source>
        <dbReference type="Pfam" id="PF02625"/>
    </source>
</evidence>
<dbReference type="KEGG" id="dmi:Desmer_0437"/>
<gene>
    <name evidence="3" type="ordered locus">Desmer_0437</name>
</gene>
<organism evidence="3 4">
    <name type="scientific">Desulfosporosinus meridiei (strain ATCC BAA-275 / DSM 13257 / KCTC 12902 / NCIMB 13706 / S10)</name>
    <dbReference type="NCBI Taxonomy" id="768704"/>
    <lineage>
        <taxon>Bacteria</taxon>
        <taxon>Bacillati</taxon>
        <taxon>Bacillota</taxon>
        <taxon>Clostridia</taxon>
        <taxon>Eubacteriales</taxon>
        <taxon>Desulfitobacteriaceae</taxon>
        <taxon>Desulfosporosinus</taxon>
    </lineage>
</organism>
<dbReference type="Pfam" id="PF13478">
    <property type="entry name" value="XdhC_C"/>
    <property type="match status" value="1"/>
</dbReference>
<name>J7IL22_DESMD</name>
<dbReference type="OrthoDB" id="9773039at2"/>
<dbReference type="Gene3D" id="3.40.50.720">
    <property type="entry name" value="NAD(P)-binding Rossmann-like Domain"/>
    <property type="match status" value="1"/>
</dbReference>
<dbReference type="InterPro" id="IPR003777">
    <property type="entry name" value="XdhC_CoxI"/>
</dbReference>
<accession>J7IL22</accession>
<reference evidence="3 4" key="1">
    <citation type="journal article" date="2012" name="J. Bacteriol.">
        <title>Complete genome sequences of Desulfosporosinus orientis DSM765T, Desulfosporosinus youngiae DSM17734T, Desulfosporosinus meridiei DSM13257T, and Desulfosporosinus acidiphilus DSM22704T.</title>
        <authorList>
            <person name="Pester M."/>
            <person name="Brambilla E."/>
            <person name="Alazard D."/>
            <person name="Rattei T."/>
            <person name="Weinmaier T."/>
            <person name="Han J."/>
            <person name="Lucas S."/>
            <person name="Lapidus A."/>
            <person name="Cheng J.F."/>
            <person name="Goodwin L."/>
            <person name="Pitluck S."/>
            <person name="Peters L."/>
            <person name="Ovchinnikova G."/>
            <person name="Teshima H."/>
            <person name="Detter J.C."/>
            <person name="Han C.S."/>
            <person name="Tapia R."/>
            <person name="Land M.L."/>
            <person name="Hauser L."/>
            <person name="Kyrpides N.C."/>
            <person name="Ivanova N.N."/>
            <person name="Pagani I."/>
            <person name="Huntmann M."/>
            <person name="Wei C.L."/>
            <person name="Davenport K.W."/>
            <person name="Daligault H."/>
            <person name="Chain P.S."/>
            <person name="Chen A."/>
            <person name="Mavromatis K."/>
            <person name="Markowitz V."/>
            <person name="Szeto E."/>
            <person name="Mikhailova N."/>
            <person name="Pati A."/>
            <person name="Wagner M."/>
            <person name="Woyke T."/>
            <person name="Ollivier B."/>
            <person name="Klenk H.P."/>
            <person name="Spring S."/>
            <person name="Loy A."/>
        </authorList>
    </citation>
    <scope>NUCLEOTIDE SEQUENCE [LARGE SCALE GENOMIC DNA]</scope>
    <source>
        <strain evidence="4">ATCC BAA-275 / DSM 13257 / NCIMB 13706 / S10</strain>
    </source>
</reference>
<evidence type="ECO:0000259" key="2">
    <source>
        <dbReference type="Pfam" id="PF13478"/>
    </source>
</evidence>
<dbReference type="AlphaFoldDB" id="J7IL22"/>
<dbReference type="eggNOG" id="COG1975">
    <property type="taxonomic scope" value="Bacteria"/>
</dbReference>
<dbReference type="Proteomes" id="UP000005262">
    <property type="component" value="Chromosome"/>
</dbReference>
<proteinExistence type="predicted"/>
<dbReference type="InterPro" id="IPR052698">
    <property type="entry name" value="MoCofactor_Util/Proc"/>
</dbReference>
<dbReference type="STRING" id="768704.Desmer_0437"/>
<dbReference type="PANTHER" id="PTHR30388">
    <property type="entry name" value="ALDEHYDE OXIDOREDUCTASE MOLYBDENUM COFACTOR ASSEMBLY PROTEIN"/>
    <property type="match status" value="1"/>
</dbReference>
<dbReference type="HOGENOM" id="CLU_041115_1_1_9"/>
<evidence type="ECO:0000313" key="4">
    <source>
        <dbReference type="Proteomes" id="UP000005262"/>
    </source>
</evidence>
<dbReference type="Pfam" id="PF02625">
    <property type="entry name" value="XdhC_CoxI"/>
    <property type="match status" value="1"/>
</dbReference>
<evidence type="ECO:0000313" key="3">
    <source>
        <dbReference type="EMBL" id="AFQ42487.1"/>
    </source>
</evidence>
<dbReference type="InterPro" id="IPR027051">
    <property type="entry name" value="XdhC_Rossmann_dom"/>
</dbReference>